<dbReference type="RefSeq" id="WP_116278802.1">
    <property type="nucleotide sequence ID" value="NZ_NFZX01000030.1"/>
</dbReference>
<evidence type="ECO:0000313" key="1">
    <source>
        <dbReference type="EMBL" id="RFA33848.1"/>
    </source>
</evidence>
<gene>
    <name evidence="1" type="ORF">CAI16_13415</name>
</gene>
<name>A0A3E0WM13_9BACI</name>
<dbReference type="AlphaFoldDB" id="A0A3E0WM13"/>
<dbReference type="Proteomes" id="UP000256488">
    <property type="component" value="Unassembled WGS sequence"/>
</dbReference>
<organism evidence="1 2">
    <name type="scientific">Virgibacillus dokdonensis</name>
    <dbReference type="NCBI Taxonomy" id="302167"/>
    <lineage>
        <taxon>Bacteria</taxon>
        <taxon>Bacillati</taxon>
        <taxon>Bacillota</taxon>
        <taxon>Bacilli</taxon>
        <taxon>Bacillales</taxon>
        <taxon>Bacillaceae</taxon>
        <taxon>Virgibacillus</taxon>
    </lineage>
</organism>
<dbReference type="EMBL" id="NFZX01000030">
    <property type="protein sequence ID" value="RFA33848.1"/>
    <property type="molecule type" value="Genomic_DNA"/>
</dbReference>
<proteinExistence type="predicted"/>
<protein>
    <submittedName>
        <fullName evidence="1">Uncharacterized protein</fullName>
    </submittedName>
</protein>
<accession>A0A3E0WM13</accession>
<sequence>MIRRPKKNLEDMSMEELQREFSRVNKKATFRTLKQDEEGSFILDPNNQHDREWYENDRHYDF</sequence>
<reference evidence="1 2" key="1">
    <citation type="submission" date="2017-05" db="EMBL/GenBank/DDBJ databases">
        <title>Virgibacillus sp. AK90 isolated from a saltern of Kakinada, India.</title>
        <authorList>
            <person name="Gupta V."/>
            <person name="Sidhu C."/>
            <person name="Korpole S."/>
            <person name="Pinnaka A.K."/>
        </authorList>
    </citation>
    <scope>NUCLEOTIDE SEQUENCE [LARGE SCALE GENOMIC DNA]</scope>
    <source>
        <strain evidence="1 2">AK90</strain>
    </source>
</reference>
<comment type="caution">
    <text evidence="1">The sequence shown here is derived from an EMBL/GenBank/DDBJ whole genome shotgun (WGS) entry which is preliminary data.</text>
</comment>
<evidence type="ECO:0000313" key="2">
    <source>
        <dbReference type="Proteomes" id="UP000256488"/>
    </source>
</evidence>